<keyword evidence="2 5" id="KW-0378">Hydrolase</keyword>
<dbReference type="Gene3D" id="3.60.60.10">
    <property type="entry name" value="Penicillin V Acylase, Chain A"/>
    <property type="match status" value="1"/>
</dbReference>
<name>A0ABU0L8L1_XANAG</name>
<dbReference type="InterPro" id="IPR029132">
    <property type="entry name" value="CBAH/NAAA_C"/>
</dbReference>
<dbReference type="PANTHER" id="PTHR35527">
    <property type="entry name" value="CHOLOYLGLYCINE HYDROLASE"/>
    <property type="match status" value="1"/>
</dbReference>
<dbReference type="SUPFAM" id="SSF56235">
    <property type="entry name" value="N-terminal nucleophile aminohydrolases (Ntn hydrolases)"/>
    <property type="match status" value="1"/>
</dbReference>
<keyword evidence="3" id="KW-0732">Signal</keyword>
<evidence type="ECO:0000256" key="1">
    <source>
        <dbReference type="ARBA" id="ARBA00006625"/>
    </source>
</evidence>
<keyword evidence="6" id="KW-1185">Reference proteome</keyword>
<dbReference type="CDD" id="cd00542">
    <property type="entry name" value="Ntn_PVA"/>
    <property type="match status" value="1"/>
</dbReference>
<protein>
    <submittedName>
        <fullName evidence="5">Choloylglycine hydrolase</fullName>
        <ecNumber evidence="5">3.5.1.24</ecNumber>
    </submittedName>
</protein>
<dbReference type="InterPro" id="IPR052193">
    <property type="entry name" value="Peptidase_C59"/>
</dbReference>
<evidence type="ECO:0000313" key="5">
    <source>
        <dbReference type="EMBL" id="MDQ0503473.1"/>
    </source>
</evidence>
<dbReference type="EMBL" id="JAUSVY010000001">
    <property type="protein sequence ID" value="MDQ0503473.1"/>
    <property type="molecule type" value="Genomic_DNA"/>
</dbReference>
<dbReference type="InterPro" id="IPR029055">
    <property type="entry name" value="Ntn_hydrolases_N"/>
</dbReference>
<feature type="signal peptide" evidence="3">
    <location>
        <begin position="1"/>
        <end position="21"/>
    </location>
</feature>
<gene>
    <name evidence="5" type="ORF">QOZ94_000243</name>
</gene>
<dbReference type="Proteomes" id="UP001241747">
    <property type="component" value="Unassembled WGS sequence"/>
</dbReference>
<dbReference type="EC" id="3.5.1.24" evidence="5"/>
<accession>A0ABU0L8L1</accession>
<evidence type="ECO:0000256" key="2">
    <source>
        <dbReference type="ARBA" id="ARBA00022801"/>
    </source>
</evidence>
<comment type="similarity">
    <text evidence="1">Belongs to the peptidase C59 family.</text>
</comment>
<feature type="domain" description="Choloylglycine hydrolase/NAAA C-terminal" evidence="4">
    <location>
        <begin position="27"/>
        <end position="352"/>
    </location>
</feature>
<evidence type="ECO:0000313" key="6">
    <source>
        <dbReference type="Proteomes" id="UP001241747"/>
    </source>
</evidence>
<sequence>MRKTKPIVAALLAGTALLAQGVAASACTSLILKAKDGGVVYGRTMEFSLPMRSQAMVMPRNIALAGTGPSGAAGTGLNWTGKYAAVGLNGVGEKIFVDGMNEKGLAGGLLYLPNLAQFQEVSAAEAKTSIASFEMLTYVLTSFATVAEVKAALPKIKVNQAPQATFKGPVPTHMTLHDATGASLVVEYVGGALHMYDNPTSVLTNAPAFDWQITNLGQYVNLSPVEPNPMTVGPLTIAPPSTGAGLHGLPGDTLSPSRFVRAFFFSRNAPQPATTEEGLTTLHHIMNAFDIAPGSVVTKADSAAGGGVSGDETTEWTVYADLKNLRYTFNTYDNPNLQVIDMAKVKLEGKEPRLFPLASTPVMTPIGQ</sequence>
<dbReference type="Pfam" id="PF02275">
    <property type="entry name" value="CBAH"/>
    <property type="match status" value="1"/>
</dbReference>
<evidence type="ECO:0000256" key="3">
    <source>
        <dbReference type="SAM" id="SignalP"/>
    </source>
</evidence>
<dbReference type="GO" id="GO:0045302">
    <property type="term" value="F:choloylglycine hydrolase activity"/>
    <property type="evidence" value="ECO:0007669"/>
    <property type="project" value="UniProtKB-EC"/>
</dbReference>
<dbReference type="PANTHER" id="PTHR35527:SF2">
    <property type="entry name" value="HYDROLASE"/>
    <property type="match status" value="1"/>
</dbReference>
<proteinExistence type="inferred from homology"/>
<dbReference type="PROSITE" id="PS51257">
    <property type="entry name" value="PROKAR_LIPOPROTEIN"/>
    <property type="match status" value="1"/>
</dbReference>
<reference evidence="5 6" key="1">
    <citation type="submission" date="2023-07" db="EMBL/GenBank/DDBJ databases">
        <title>Genomic Encyclopedia of Type Strains, Phase IV (KMG-IV): sequencing the most valuable type-strain genomes for metagenomic binning, comparative biology and taxonomic classification.</title>
        <authorList>
            <person name="Goeker M."/>
        </authorList>
    </citation>
    <scope>NUCLEOTIDE SEQUENCE [LARGE SCALE GENOMIC DNA]</scope>
    <source>
        <strain evidence="5 6">DSM 3770</strain>
    </source>
</reference>
<comment type="caution">
    <text evidence="5">The sequence shown here is derived from an EMBL/GenBank/DDBJ whole genome shotgun (WGS) entry which is preliminary data.</text>
</comment>
<evidence type="ECO:0000259" key="4">
    <source>
        <dbReference type="Pfam" id="PF02275"/>
    </source>
</evidence>
<feature type="chain" id="PRO_5047178719" evidence="3">
    <location>
        <begin position="22"/>
        <end position="368"/>
    </location>
</feature>
<organism evidence="5 6">
    <name type="scientific">Xanthobacter agilis</name>
    <dbReference type="NCBI Taxonomy" id="47492"/>
    <lineage>
        <taxon>Bacteria</taxon>
        <taxon>Pseudomonadati</taxon>
        <taxon>Pseudomonadota</taxon>
        <taxon>Alphaproteobacteria</taxon>
        <taxon>Hyphomicrobiales</taxon>
        <taxon>Xanthobacteraceae</taxon>
        <taxon>Xanthobacter</taxon>
    </lineage>
</organism>
<dbReference type="RefSeq" id="WP_237344206.1">
    <property type="nucleotide sequence ID" value="NZ_JABWGX010000003.1"/>
</dbReference>